<reference evidence="1" key="2">
    <citation type="submission" date="2022-01" db="EMBL/GenBank/DDBJ databases">
        <authorList>
            <person name="Yamashiro T."/>
            <person name="Shiraishi A."/>
            <person name="Satake H."/>
            <person name="Nakayama K."/>
        </authorList>
    </citation>
    <scope>NUCLEOTIDE SEQUENCE</scope>
</reference>
<dbReference type="EMBL" id="BQNB010008613">
    <property type="protein sequence ID" value="GJS51834.1"/>
    <property type="molecule type" value="Genomic_DNA"/>
</dbReference>
<accession>A0ABQ4WG34</accession>
<sequence>MDPNQSDEERNNFSEVDDETDMWFMMQACEYKQRLKEEQNQPRLTRNPIHRDREDAERRLMTDYFDDYCKYPLYYFRRRYRMSRKLIMDIVKGIKSYTVDPLPKHFKYFTHRPDATGRMSLSVIMKFTSIIRQLAYGNMLDAFDMHLMNIYK</sequence>
<name>A0ABQ4WG34_9ASTR</name>
<proteinExistence type="predicted"/>
<evidence type="ECO:0000313" key="2">
    <source>
        <dbReference type="Proteomes" id="UP001151760"/>
    </source>
</evidence>
<evidence type="ECO:0000313" key="1">
    <source>
        <dbReference type="EMBL" id="GJS51834.1"/>
    </source>
</evidence>
<reference evidence="1" key="1">
    <citation type="journal article" date="2022" name="Int. J. Mol. Sci.">
        <title>Draft Genome of Tanacetum Coccineum: Genomic Comparison of Closely Related Tanacetum-Family Plants.</title>
        <authorList>
            <person name="Yamashiro T."/>
            <person name="Shiraishi A."/>
            <person name="Nakayama K."/>
            <person name="Satake H."/>
        </authorList>
    </citation>
    <scope>NUCLEOTIDE SEQUENCE</scope>
</reference>
<dbReference type="PANTHER" id="PTHR47150">
    <property type="entry name" value="OS12G0169200 PROTEIN"/>
    <property type="match status" value="1"/>
</dbReference>
<organism evidence="1 2">
    <name type="scientific">Tanacetum coccineum</name>
    <dbReference type="NCBI Taxonomy" id="301880"/>
    <lineage>
        <taxon>Eukaryota</taxon>
        <taxon>Viridiplantae</taxon>
        <taxon>Streptophyta</taxon>
        <taxon>Embryophyta</taxon>
        <taxon>Tracheophyta</taxon>
        <taxon>Spermatophyta</taxon>
        <taxon>Magnoliopsida</taxon>
        <taxon>eudicotyledons</taxon>
        <taxon>Gunneridae</taxon>
        <taxon>Pentapetalae</taxon>
        <taxon>asterids</taxon>
        <taxon>campanulids</taxon>
        <taxon>Asterales</taxon>
        <taxon>Asteraceae</taxon>
        <taxon>Asteroideae</taxon>
        <taxon>Anthemideae</taxon>
        <taxon>Anthemidinae</taxon>
        <taxon>Tanacetum</taxon>
    </lineage>
</organism>
<dbReference type="Proteomes" id="UP001151760">
    <property type="component" value="Unassembled WGS sequence"/>
</dbReference>
<dbReference type="PANTHER" id="PTHR47150:SF4">
    <property type="entry name" value="HARBINGER TRANSPOSASE-DERIVED PROTEIN-RELATED"/>
    <property type="match status" value="1"/>
</dbReference>
<gene>
    <name evidence="1" type="ORF">Tco_0625196</name>
</gene>
<comment type="caution">
    <text evidence="1">The sequence shown here is derived from an EMBL/GenBank/DDBJ whole genome shotgun (WGS) entry which is preliminary data.</text>
</comment>
<protein>
    <submittedName>
        <fullName evidence="1">Uncharacterized protein</fullName>
    </submittedName>
</protein>
<keyword evidence="2" id="KW-1185">Reference proteome</keyword>